<dbReference type="EMBL" id="JAAXYH010000001">
    <property type="protein sequence ID" value="NMH63947.1"/>
    <property type="molecule type" value="Genomic_DNA"/>
</dbReference>
<dbReference type="RefSeq" id="WP_169562582.1">
    <property type="nucleotide sequence ID" value="NZ_JAAXYH010000001.1"/>
</dbReference>
<evidence type="ECO:0000313" key="1">
    <source>
        <dbReference type="EMBL" id="NMH63947.1"/>
    </source>
</evidence>
<dbReference type="Proteomes" id="UP000737113">
    <property type="component" value="Unassembled WGS sequence"/>
</dbReference>
<accession>A0A972FWJ3</accession>
<proteinExistence type="predicted"/>
<reference evidence="1" key="1">
    <citation type="submission" date="2020-04" db="EMBL/GenBank/DDBJ databases">
        <title>Description of Shewanella salipaludis sp. nov., isolated from a salt marsh.</title>
        <authorList>
            <person name="Park S."/>
            <person name="Yoon J.-H."/>
        </authorList>
    </citation>
    <scope>NUCLEOTIDE SEQUENCE</scope>
    <source>
        <strain evidence="1">SHSM-M6</strain>
    </source>
</reference>
<keyword evidence="2" id="KW-1185">Reference proteome</keyword>
<dbReference type="AlphaFoldDB" id="A0A972FWJ3"/>
<name>A0A972FWJ3_9GAMM</name>
<sequence>METREQMKADKHIALLNQELYPVTFERDPYDPLREDPVCFGIAYCGGNYRLEITHNAWVIESVLLGLHVEKAAALMKSNPGKTVVLDSVPTGNEVSIKLK</sequence>
<gene>
    <name evidence="1" type="ORF">HC757_01980</name>
</gene>
<organism evidence="1 2">
    <name type="scientific">Shewanella salipaludis</name>
    <dbReference type="NCBI Taxonomy" id="2723052"/>
    <lineage>
        <taxon>Bacteria</taxon>
        <taxon>Pseudomonadati</taxon>
        <taxon>Pseudomonadota</taxon>
        <taxon>Gammaproteobacteria</taxon>
        <taxon>Alteromonadales</taxon>
        <taxon>Shewanellaceae</taxon>
        <taxon>Shewanella</taxon>
    </lineage>
</organism>
<evidence type="ECO:0000313" key="2">
    <source>
        <dbReference type="Proteomes" id="UP000737113"/>
    </source>
</evidence>
<protein>
    <submittedName>
        <fullName evidence="1">Uncharacterized protein</fullName>
    </submittedName>
</protein>
<comment type="caution">
    <text evidence="1">The sequence shown here is derived from an EMBL/GenBank/DDBJ whole genome shotgun (WGS) entry which is preliminary data.</text>
</comment>